<dbReference type="InterPro" id="IPR038765">
    <property type="entry name" value="Papain-like_cys_pep_sf"/>
</dbReference>
<comment type="caution">
    <text evidence="2">The sequence shown here is derived from an EMBL/GenBank/DDBJ whole genome shotgun (WGS) entry which is preliminary data.</text>
</comment>
<dbReference type="RefSeq" id="WP_121735146.1">
    <property type="nucleotide sequence ID" value="NZ_QXXG01000012.1"/>
</dbReference>
<name>A0A3L7ZUF0_PARDI</name>
<dbReference type="EMBL" id="SRYM01000022">
    <property type="protein sequence ID" value="TGY57767.1"/>
    <property type="molecule type" value="Genomic_DNA"/>
</dbReference>
<evidence type="ECO:0000313" key="5">
    <source>
        <dbReference type="Proteomes" id="UP000310032"/>
    </source>
</evidence>
<reference evidence="2 4" key="1">
    <citation type="submission" date="2018-09" db="EMBL/GenBank/DDBJ databases">
        <title>Murine metabolic-syndrome-specific gut microbial biobank.</title>
        <authorList>
            <person name="Liu C."/>
        </authorList>
    </citation>
    <scope>NUCLEOTIDE SEQUENCE [LARGE SCALE GENOMIC DNA]</scope>
    <source>
        <strain evidence="2 4">8-P5</strain>
    </source>
</reference>
<evidence type="ECO:0000259" key="1">
    <source>
        <dbReference type="Pfam" id="PF01841"/>
    </source>
</evidence>
<evidence type="ECO:0000313" key="4">
    <source>
        <dbReference type="Proteomes" id="UP000278164"/>
    </source>
</evidence>
<accession>A0A3L7ZUF0</accession>
<organism evidence="2 4">
    <name type="scientific">Parabacteroides distasonis</name>
    <dbReference type="NCBI Taxonomy" id="823"/>
    <lineage>
        <taxon>Bacteria</taxon>
        <taxon>Pseudomonadati</taxon>
        <taxon>Bacteroidota</taxon>
        <taxon>Bacteroidia</taxon>
        <taxon>Bacteroidales</taxon>
        <taxon>Tannerellaceae</taxon>
        <taxon>Parabacteroides</taxon>
    </lineage>
</organism>
<sequence>MNRIITFLLCATSLLACDFTSSPEERMLEYALRQAGDNRKELEYVIEHYEGDSLRREAACFLIRNMVYHFGFDKRDKVPDITSISSSYLINNIELAFQVWPKPWNRNVCFNDFCRYILPYRSLHEHPSSLRETLMKTYLPLLDSLHINNTYDAVMTMQKILKTRVAYHEVIPQYYPTAEEIHETGLGRCDGMVMYGVNMMRAVGVPTVAEHTIWTRRNSEHYWCAFLNDDGKFLPFAPENEGPDSLIYNLTRPFLTPAKIYRYGFAPFEPVILESSDEYRTFLKNPLLTAVTEQYLPPVTDIQTICDFPVKSEKAPVYLCTYNYKNWRPFALSERIGKQCAFSKIVGDDVFIIAEYDKDTHGFLRFITYPFHVSANGIITKIKPDSTHFESIFINSDNAYQQKVPHTLCYWEQEQQCFKTGHFPMETLPKGIIIRDIPKGSLLKGMISWPGKAAEDRIFLIDNDTIKRY</sequence>
<reference evidence="3 5" key="2">
    <citation type="submission" date="2019-04" db="EMBL/GenBank/DDBJ databases">
        <title>Microbes associate with the intestines of laboratory mice.</title>
        <authorList>
            <person name="Navarre W."/>
            <person name="Wong E."/>
            <person name="Huang K."/>
            <person name="Tropini C."/>
            <person name="Ng K."/>
            <person name="Yu B."/>
        </authorList>
    </citation>
    <scope>NUCLEOTIDE SEQUENCE [LARGE SCALE GENOMIC DNA]</scope>
    <source>
        <strain evidence="3 5">NM39_I3</strain>
    </source>
</reference>
<dbReference type="OrthoDB" id="679512at2"/>
<proteinExistence type="predicted"/>
<protein>
    <submittedName>
        <fullName evidence="2">Transglutaminase domain-containing protein</fullName>
    </submittedName>
</protein>
<evidence type="ECO:0000313" key="3">
    <source>
        <dbReference type="EMBL" id="TGY57767.1"/>
    </source>
</evidence>
<dbReference type="PANTHER" id="PTHR35532">
    <property type="entry name" value="SIMILAR TO POLYHYDROXYALKANOATE DEPOLYMERASE"/>
    <property type="match status" value="1"/>
</dbReference>
<gene>
    <name evidence="2" type="ORF">D7V78_04275</name>
    <name evidence="3" type="ORF">E5342_09410</name>
</gene>
<dbReference type="Proteomes" id="UP000310032">
    <property type="component" value="Unassembled WGS sequence"/>
</dbReference>
<dbReference type="PROSITE" id="PS51257">
    <property type="entry name" value="PROKAR_LIPOPROTEIN"/>
    <property type="match status" value="1"/>
</dbReference>
<dbReference type="PANTHER" id="PTHR35532:SF5">
    <property type="entry name" value="CARBOHYDRATE-BINDING DOMAIN-CONTAINING PROTEIN"/>
    <property type="match status" value="1"/>
</dbReference>
<dbReference type="AlphaFoldDB" id="A0A3L7ZUF0"/>
<dbReference type="InterPro" id="IPR002931">
    <property type="entry name" value="Transglutaminase-like"/>
</dbReference>
<evidence type="ECO:0000313" key="2">
    <source>
        <dbReference type="EMBL" id="RLT74592.1"/>
    </source>
</evidence>
<dbReference type="Pfam" id="PF01841">
    <property type="entry name" value="Transglut_core"/>
    <property type="match status" value="1"/>
</dbReference>
<dbReference type="SUPFAM" id="SSF54001">
    <property type="entry name" value="Cysteine proteinases"/>
    <property type="match status" value="1"/>
</dbReference>
<dbReference type="Proteomes" id="UP000278164">
    <property type="component" value="Unassembled WGS sequence"/>
</dbReference>
<dbReference type="EMBL" id="RAYI01000006">
    <property type="protein sequence ID" value="RLT74592.1"/>
    <property type="molecule type" value="Genomic_DNA"/>
</dbReference>
<feature type="domain" description="Transglutaminase-like" evidence="1">
    <location>
        <begin position="148"/>
        <end position="237"/>
    </location>
</feature>